<dbReference type="Proteomes" id="UP000251995">
    <property type="component" value="Chromosome"/>
</dbReference>
<dbReference type="Gene3D" id="2.40.33.40">
    <property type="entry name" value="Phosphotransferase system, glucitol/sorbitol-specific IIA component"/>
    <property type="match status" value="1"/>
</dbReference>
<dbReference type="EC" id="2.7.1.198" evidence="2"/>
<dbReference type="GO" id="GO:0005737">
    <property type="term" value="C:cytoplasm"/>
    <property type="evidence" value="ECO:0007669"/>
    <property type="project" value="InterPro"/>
</dbReference>
<protein>
    <submittedName>
        <fullName evidence="2">PTS system glucitol/sorbitol-specific EIIA component</fullName>
        <ecNumber evidence="2">2.7.1.198</ecNumber>
    </submittedName>
</protein>
<dbReference type="GO" id="GO:0016301">
    <property type="term" value="F:kinase activity"/>
    <property type="evidence" value="ECO:0007669"/>
    <property type="project" value="TreeGrafter"/>
</dbReference>
<comment type="caution">
    <text evidence="1">Lacks conserved residue(s) required for the propagation of feature annotation.</text>
</comment>
<dbReference type="PANTHER" id="PTHR40398">
    <property type="entry name" value="PTS SYSTEM GLUCITOL/SORBITOL-SPECIFIC EIIA COMPONENT"/>
    <property type="match status" value="1"/>
</dbReference>
<dbReference type="PROSITE" id="PS51097">
    <property type="entry name" value="PTS_EIIA_TYPE_5"/>
    <property type="match status" value="1"/>
</dbReference>
<evidence type="ECO:0000313" key="2">
    <source>
        <dbReference type="EMBL" id="AXE38488.1"/>
    </source>
</evidence>
<keyword evidence="3" id="KW-1185">Reference proteome</keyword>
<dbReference type="GO" id="GO:0008982">
    <property type="term" value="F:protein-N(PI)-phosphohistidine-sugar phosphotransferase activity"/>
    <property type="evidence" value="ECO:0007669"/>
    <property type="project" value="InterPro"/>
</dbReference>
<dbReference type="SUPFAM" id="SSF141530">
    <property type="entry name" value="PTSIIA/GutA-like"/>
    <property type="match status" value="1"/>
</dbReference>
<sequence length="122" mass="12487">MTVIYANTVRSVGPEAASFLSERMLVTFGDQAPDELRDFCYALPPATSTAAIGIGDALVLDGARFPITAIGNVAQKNLDALGHVTLVFDGAGEPRLSGAIHVSADGDLPSLGEGSTIAIESA</sequence>
<dbReference type="InterPro" id="IPR004716">
    <property type="entry name" value="PTS_IIA_glucitol/sorbitol-sp"/>
</dbReference>
<dbReference type="GO" id="GO:0009401">
    <property type="term" value="P:phosphoenolpyruvate-dependent sugar phosphotransferase system"/>
    <property type="evidence" value="ECO:0007669"/>
    <property type="project" value="InterPro"/>
</dbReference>
<accession>A0A344UT90</accession>
<dbReference type="KEGG" id="acij:JS278_01313"/>
<evidence type="ECO:0000313" key="3">
    <source>
        <dbReference type="Proteomes" id="UP000251995"/>
    </source>
</evidence>
<keyword evidence="2" id="KW-0808">Transferase</keyword>
<dbReference type="RefSeq" id="WP_114044483.1">
    <property type="nucleotide sequence ID" value="NZ_CP025198.1"/>
</dbReference>
<dbReference type="Pfam" id="PF03829">
    <property type="entry name" value="PTSIIA_gutA"/>
    <property type="match status" value="1"/>
</dbReference>
<proteinExistence type="predicted"/>
<dbReference type="AlphaFoldDB" id="A0A344UT90"/>
<dbReference type="PANTHER" id="PTHR40398:SF1">
    <property type="entry name" value="PTS SYSTEM GLUCITOL_SORBITOL-SPECIFIC EIIA COMPONENT"/>
    <property type="match status" value="1"/>
</dbReference>
<reference evidence="2 3" key="1">
    <citation type="submission" date="2017-12" db="EMBL/GenBank/DDBJ databases">
        <title>The whole genome sequence of the Acidipropionibacterium virtanenii sp. nov. type strain JS278.</title>
        <authorList>
            <person name="Laine P."/>
            <person name="Deptula P."/>
            <person name="Varmanen P."/>
            <person name="Auvinen P."/>
        </authorList>
    </citation>
    <scope>NUCLEOTIDE SEQUENCE [LARGE SCALE GENOMIC DNA]</scope>
    <source>
        <strain evidence="2 3">JS278</strain>
    </source>
</reference>
<gene>
    <name evidence="2" type="primary">srlB_1</name>
    <name evidence="2" type="ORF">JS278_01313</name>
</gene>
<dbReference type="OrthoDB" id="5113885at2"/>
<organism evidence="2 3">
    <name type="scientific">Acidipropionibacterium virtanenii</name>
    <dbReference type="NCBI Taxonomy" id="2057246"/>
    <lineage>
        <taxon>Bacteria</taxon>
        <taxon>Bacillati</taxon>
        <taxon>Actinomycetota</taxon>
        <taxon>Actinomycetes</taxon>
        <taxon>Propionibacteriales</taxon>
        <taxon>Propionibacteriaceae</taxon>
        <taxon>Acidipropionibacterium</taxon>
    </lineage>
</organism>
<evidence type="ECO:0000256" key="1">
    <source>
        <dbReference type="PROSITE-ProRule" id="PRU00420"/>
    </source>
</evidence>
<dbReference type="EMBL" id="CP025198">
    <property type="protein sequence ID" value="AXE38488.1"/>
    <property type="molecule type" value="Genomic_DNA"/>
</dbReference>
<dbReference type="InterPro" id="IPR036665">
    <property type="entry name" value="PTS_IIA_glucitol/sorbitol_sf"/>
</dbReference>
<name>A0A344UT90_9ACTN</name>